<feature type="region of interest" description="Disordered" evidence="1">
    <location>
        <begin position="1"/>
        <end position="21"/>
    </location>
</feature>
<reference evidence="4" key="1">
    <citation type="journal article" date="2014" name="Int. J. Syst. Evol. Microbiol.">
        <title>Complete genome sequence of Corynebacterium casei LMG S-19264T (=DSM 44701T), isolated from a smear-ripened cheese.</title>
        <authorList>
            <consortium name="US DOE Joint Genome Institute (JGI-PGF)"/>
            <person name="Walter F."/>
            <person name="Albersmeier A."/>
            <person name="Kalinowski J."/>
            <person name="Ruckert C."/>
        </authorList>
    </citation>
    <scope>NUCLEOTIDE SEQUENCE</scope>
    <source>
        <strain evidence="4">JCM 4956</strain>
    </source>
</reference>
<evidence type="ECO:0000256" key="2">
    <source>
        <dbReference type="SAM" id="Phobius"/>
    </source>
</evidence>
<accession>A0A918JZM2</accession>
<keyword evidence="2" id="KW-1133">Transmembrane helix</keyword>
<sequence length="233" mass="24804">MTTPDHPSPAPDAPEPRYNDRAYRSPSGIAGGVLLLAIVCWLGIDALVTGEGRTPWLALATMIMLVPLVAAFTLRPAVFADERRLRVRNPLRVVVLPWGAVETFRSGYSNEVVDTAGAKYQLWAVPVSLRARKRAARKEARGEAKGAAAARRGDPHLGRPGEAPAVPSRDMGAVATGPVRAHTDQIMDELRQLHESRAKDARSQGGATVRWAYEIVGPAAAGAVLLAALLAVG</sequence>
<feature type="compositionally biased region" description="Pro residues" evidence="1">
    <location>
        <begin position="1"/>
        <end position="13"/>
    </location>
</feature>
<evidence type="ECO:0000259" key="3">
    <source>
        <dbReference type="Pfam" id="PF10756"/>
    </source>
</evidence>
<keyword evidence="2" id="KW-0812">Transmembrane</keyword>
<feature type="transmembrane region" description="Helical" evidence="2">
    <location>
        <begin position="56"/>
        <end position="78"/>
    </location>
</feature>
<feature type="transmembrane region" description="Helical" evidence="2">
    <location>
        <begin position="211"/>
        <end position="232"/>
    </location>
</feature>
<evidence type="ECO:0000313" key="5">
    <source>
        <dbReference type="Proteomes" id="UP000645555"/>
    </source>
</evidence>
<feature type="region of interest" description="Disordered" evidence="1">
    <location>
        <begin position="139"/>
        <end position="172"/>
    </location>
</feature>
<dbReference type="AlphaFoldDB" id="A0A918JZM2"/>
<dbReference type="Pfam" id="PF10756">
    <property type="entry name" value="bPH_6"/>
    <property type="match status" value="1"/>
</dbReference>
<dbReference type="EMBL" id="BMWD01000001">
    <property type="protein sequence ID" value="GGX39267.1"/>
    <property type="molecule type" value="Genomic_DNA"/>
</dbReference>
<keyword evidence="5" id="KW-1185">Reference proteome</keyword>
<dbReference type="InterPro" id="IPR019692">
    <property type="entry name" value="CFP-6_PH"/>
</dbReference>
<evidence type="ECO:0000313" key="4">
    <source>
        <dbReference type="EMBL" id="GGX39267.1"/>
    </source>
</evidence>
<evidence type="ECO:0000256" key="1">
    <source>
        <dbReference type="SAM" id="MobiDB-lite"/>
    </source>
</evidence>
<dbReference type="RefSeq" id="WP_190033321.1">
    <property type="nucleotide sequence ID" value="NZ_BMWD01000001.1"/>
</dbReference>
<reference evidence="4" key="2">
    <citation type="submission" date="2020-09" db="EMBL/GenBank/DDBJ databases">
        <authorList>
            <person name="Sun Q."/>
            <person name="Ohkuma M."/>
        </authorList>
    </citation>
    <scope>NUCLEOTIDE SEQUENCE</scope>
    <source>
        <strain evidence="4">JCM 4956</strain>
    </source>
</reference>
<dbReference type="Proteomes" id="UP000645555">
    <property type="component" value="Unassembled WGS sequence"/>
</dbReference>
<feature type="domain" description="Low molecular weight protein antigen 6 PH" evidence="3">
    <location>
        <begin position="75"/>
        <end position="148"/>
    </location>
</feature>
<proteinExistence type="predicted"/>
<gene>
    <name evidence="4" type="ORF">GCM10010515_02050</name>
</gene>
<organism evidence="4 5">
    <name type="scientific">Streptomyces fructofermentans</name>
    <dbReference type="NCBI Taxonomy" id="152141"/>
    <lineage>
        <taxon>Bacteria</taxon>
        <taxon>Bacillati</taxon>
        <taxon>Actinomycetota</taxon>
        <taxon>Actinomycetes</taxon>
        <taxon>Kitasatosporales</taxon>
        <taxon>Streptomycetaceae</taxon>
        <taxon>Streptomyces</taxon>
    </lineage>
</organism>
<feature type="transmembrane region" description="Helical" evidence="2">
    <location>
        <begin position="27"/>
        <end position="44"/>
    </location>
</feature>
<keyword evidence="2" id="KW-0472">Membrane</keyword>
<comment type="caution">
    <text evidence="4">The sequence shown here is derived from an EMBL/GenBank/DDBJ whole genome shotgun (WGS) entry which is preliminary data.</text>
</comment>
<name>A0A918JZM2_9ACTN</name>
<protein>
    <submittedName>
        <fullName evidence="4">Membrane protein</fullName>
    </submittedName>
</protein>